<protein>
    <recommendedName>
        <fullName evidence="5">Sarcolemma associated protein</fullName>
    </recommendedName>
</protein>
<accession>A0AA40HKG1</accession>
<dbReference type="Gene3D" id="1.10.287.1490">
    <property type="match status" value="1"/>
</dbReference>
<dbReference type="PANTHER" id="PTHR15715:SF22">
    <property type="entry name" value="SARCOLEMMAL MEMBRANE-ASSOCIATED PROTEIN"/>
    <property type="match status" value="1"/>
</dbReference>
<evidence type="ECO:0000313" key="3">
    <source>
        <dbReference type="EMBL" id="KAK1332271.1"/>
    </source>
</evidence>
<evidence type="ECO:0000256" key="1">
    <source>
        <dbReference type="SAM" id="Coils"/>
    </source>
</evidence>
<dbReference type="EMBL" id="JAULJE010000018">
    <property type="protein sequence ID" value="KAK1332271.1"/>
    <property type="molecule type" value="Genomic_DNA"/>
</dbReference>
<evidence type="ECO:0000313" key="4">
    <source>
        <dbReference type="Proteomes" id="UP001177744"/>
    </source>
</evidence>
<keyword evidence="2" id="KW-0472">Membrane</keyword>
<dbReference type="AlphaFoldDB" id="A0AA40HKG1"/>
<sequence>MSKHERLLIFGCRGYIVILTLAFKINIFLSDDSQGAQSEIEAKQEIQHLRKELIEAQELARASKQKCFELQAQLQRLHINIENLREEKDSEITSTRDELLSARDEILLLHQAAERAASERDTDIASLQEELKKVRGELERWRKAASEYEKEITSLQNSFQLRCQQCEDQQREEATRLQGELEKLRKEWKLLETECHSLKKENVLLSSELQRQEKELHNSQKQSLELTSDLGILQMTRKELENQMGSLKEQHLRDSTDLKTLLSKAENQAKDVQKELHNSWNGEMAKCFGVKGRLDVKMVEREYEKTQTVLSELKLKFEMTEQEKQSITDELKQCKDNLKLLREKGNNKPWPWMPMLAALVAVTAIVLYVPGLARASP</sequence>
<feature type="transmembrane region" description="Helical" evidence="2">
    <location>
        <begin position="350"/>
        <end position="369"/>
    </location>
</feature>
<keyword evidence="2" id="KW-0812">Transmembrane</keyword>
<gene>
    <name evidence="3" type="ORF">QTO34_006943</name>
</gene>
<keyword evidence="2" id="KW-1133">Transmembrane helix</keyword>
<dbReference type="PANTHER" id="PTHR15715">
    <property type="entry name" value="CENTROSOMAL PROTEIN OF 170 KDA"/>
    <property type="match status" value="1"/>
</dbReference>
<comment type="caution">
    <text evidence="3">The sequence shown here is derived from an EMBL/GenBank/DDBJ whole genome shotgun (WGS) entry which is preliminary data.</text>
</comment>
<keyword evidence="1" id="KW-0175">Coiled coil</keyword>
<keyword evidence="4" id="KW-1185">Reference proteome</keyword>
<evidence type="ECO:0008006" key="5">
    <source>
        <dbReference type="Google" id="ProtNLM"/>
    </source>
</evidence>
<evidence type="ECO:0000256" key="2">
    <source>
        <dbReference type="SAM" id="Phobius"/>
    </source>
</evidence>
<dbReference type="Proteomes" id="UP001177744">
    <property type="component" value="Unassembled WGS sequence"/>
</dbReference>
<organism evidence="3 4">
    <name type="scientific">Cnephaeus nilssonii</name>
    <name type="common">Northern bat</name>
    <name type="synonym">Eptesicus nilssonii</name>
    <dbReference type="NCBI Taxonomy" id="3371016"/>
    <lineage>
        <taxon>Eukaryota</taxon>
        <taxon>Metazoa</taxon>
        <taxon>Chordata</taxon>
        <taxon>Craniata</taxon>
        <taxon>Vertebrata</taxon>
        <taxon>Euteleostomi</taxon>
        <taxon>Mammalia</taxon>
        <taxon>Eutheria</taxon>
        <taxon>Laurasiatheria</taxon>
        <taxon>Chiroptera</taxon>
        <taxon>Yangochiroptera</taxon>
        <taxon>Vespertilionidae</taxon>
        <taxon>Cnephaeus</taxon>
    </lineage>
</organism>
<dbReference type="GO" id="GO:0072659">
    <property type="term" value="P:protein localization to plasma membrane"/>
    <property type="evidence" value="ECO:0007669"/>
    <property type="project" value="TreeGrafter"/>
</dbReference>
<reference evidence="3" key="1">
    <citation type="submission" date="2023-06" db="EMBL/GenBank/DDBJ databases">
        <title>Reference genome for the Northern bat (Eptesicus nilssonii), a most northern bat species.</title>
        <authorList>
            <person name="Laine V.N."/>
            <person name="Pulliainen A.T."/>
            <person name="Lilley T.M."/>
        </authorList>
    </citation>
    <scope>NUCLEOTIDE SEQUENCE</scope>
    <source>
        <strain evidence="3">BLF_Eptnil</strain>
        <tissue evidence="3">Kidney</tissue>
    </source>
</reference>
<feature type="transmembrane region" description="Helical" evidence="2">
    <location>
        <begin position="7"/>
        <end position="29"/>
    </location>
</feature>
<dbReference type="GO" id="GO:1900825">
    <property type="term" value="P:regulation of membrane depolarization during cardiac muscle cell action potential"/>
    <property type="evidence" value="ECO:0007669"/>
    <property type="project" value="TreeGrafter"/>
</dbReference>
<feature type="coiled-coil region" evidence="1">
    <location>
        <begin position="39"/>
        <end position="94"/>
    </location>
</feature>
<dbReference type="InterPro" id="IPR051176">
    <property type="entry name" value="Cent_Immune-Sig_Mod"/>
</dbReference>
<name>A0AA40HKG1_CNENI</name>
<feature type="coiled-coil region" evidence="1">
    <location>
        <begin position="124"/>
        <end position="344"/>
    </location>
</feature>
<proteinExistence type="predicted"/>